<dbReference type="FunFam" id="3.40.50.720:FF:000203">
    <property type="entry name" value="D-3-phosphoglycerate dehydrogenase (SerA)"/>
    <property type="match status" value="1"/>
</dbReference>
<dbReference type="SUPFAM" id="SSF51735">
    <property type="entry name" value="NAD(P)-binding Rossmann-fold domains"/>
    <property type="match status" value="1"/>
</dbReference>
<dbReference type="PANTHER" id="PTHR42789:SF1">
    <property type="entry name" value="D-ISOMER SPECIFIC 2-HYDROXYACID DEHYDROGENASE FAMILY PROTEIN (AFU_ORTHOLOGUE AFUA_6G10090)"/>
    <property type="match status" value="1"/>
</dbReference>
<dbReference type="InterPro" id="IPR006139">
    <property type="entry name" value="D-isomer_2_OHA_DH_cat_dom"/>
</dbReference>
<reference evidence="8 9" key="1">
    <citation type="submission" date="2018-11" db="EMBL/GenBank/DDBJ databases">
        <title>The genome draft of YIM 96095.</title>
        <authorList>
            <person name="Tang S.-K."/>
            <person name="Chunyu W.-X."/>
            <person name="Feng Y.-Z."/>
        </authorList>
    </citation>
    <scope>NUCLEOTIDE SEQUENCE [LARGE SCALE GENOMIC DNA]</scope>
    <source>
        <strain evidence="8 9">YIM 96095</strain>
    </source>
</reference>
<dbReference type="EMBL" id="RJMB01000001">
    <property type="protein sequence ID" value="RNL87583.1"/>
    <property type="molecule type" value="Genomic_DNA"/>
</dbReference>
<dbReference type="PANTHER" id="PTHR42789">
    <property type="entry name" value="D-ISOMER SPECIFIC 2-HYDROXYACID DEHYDROGENASE FAMILY PROTEIN (AFU_ORTHOLOGUE AFUA_6G10090)"/>
    <property type="match status" value="1"/>
</dbReference>
<evidence type="ECO:0000256" key="3">
    <source>
        <dbReference type="ARBA" id="ARBA00023002"/>
    </source>
</evidence>
<dbReference type="RefSeq" id="WP_123199448.1">
    <property type="nucleotide sequence ID" value="NZ_RJMB01000001.1"/>
</dbReference>
<dbReference type="SUPFAM" id="SSF52283">
    <property type="entry name" value="Formate/glycerate dehydrogenase catalytic domain-like"/>
    <property type="match status" value="1"/>
</dbReference>
<evidence type="ECO:0000313" key="8">
    <source>
        <dbReference type="EMBL" id="RNL87583.1"/>
    </source>
</evidence>
<evidence type="ECO:0000256" key="4">
    <source>
        <dbReference type="ARBA" id="ARBA00023027"/>
    </source>
</evidence>
<protein>
    <submittedName>
        <fullName evidence="8">D-2-hydroxyacid dehydrogenase family protein</fullName>
    </submittedName>
</protein>
<keyword evidence="3 5" id="KW-0560">Oxidoreductase</keyword>
<evidence type="ECO:0000256" key="2">
    <source>
        <dbReference type="ARBA" id="ARBA00022605"/>
    </source>
</evidence>
<evidence type="ECO:0000259" key="6">
    <source>
        <dbReference type="Pfam" id="PF00389"/>
    </source>
</evidence>
<dbReference type="GO" id="GO:0016616">
    <property type="term" value="F:oxidoreductase activity, acting on the CH-OH group of donors, NAD or NADP as acceptor"/>
    <property type="evidence" value="ECO:0007669"/>
    <property type="project" value="InterPro"/>
</dbReference>
<keyword evidence="2" id="KW-0028">Amino-acid biosynthesis</keyword>
<feature type="domain" description="D-isomer specific 2-hydroxyacid dehydrogenase NAD-binding" evidence="7">
    <location>
        <begin position="114"/>
        <end position="286"/>
    </location>
</feature>
<evidence type="ECO:0000256" key="1">
    <source>
        <dbReference type="ARBA" id="ARBA00005854"/>
    </source>
</evidence>
<dbReference type="InterPro" id="IPR006140">
    <property type="entry name" value="D-isomer_DH_NAD-bd"/>
</dbReference>
<comment type="caution">
    <text evidence="8">The sequence shown here is derived from an EMBL/GenBank/DDBJ whole genome shotgun (WGS) entry which is preliminary data.</text>
</comment>
<keyword evidence="9" id="KW-1185">Reference proteome</keyword>
<gene>
    <name evidence="8" type="ORF">EFW17_01895</name>
</gene>
<name>A0A3N0EI75_9ACTN</name>
<dbReference type="InterPro" id="IPR050857">
    <property type="entry name" value="D-2-hydroxyacid_DH"/>
</dbReference>
<evidence type="ECO:0000256" key="5">
    <source>
        <dbReference type="RuleBase" id="RU003719"/>
    </source>
</evidence>
<sequence length="317" mass="34592">MTTRVAVLDDYQDIARRYGDWGTLPEDAELTVFTDHLDEHDALVERLEPFEVVCAMRERTPFPGELLARLPNLRLLVTTGRANQSIDMEAARSLGITVSGTASLTTPTVELTWALILALARRIPQEDRSVRSGGWQRTVGADLHGATLGVMGLGRLGARVAAIGSAFGMRVLAWSPNLTDERAAEHGATRVEREELLRQCDIATIHLKLGDRSRDLVGARELELLGPDGFLVNTSRGPIVNEDALVAALRSGTIAGAGIDVYDSEPPPADHPLRTAPNCVLTPHLGYVTRDNYEVFFRETVEDVVGFLRGSPVRVLN</sequence>
<dbReference type="Pfam" id="PF00389">
    <property type="entry name" value="2-Hacid_dh"/>
    <property type="match status" value="1"/>
</dbReference>
<dbReference type="OrthoDB" id="117809at2"/>
<dbReference type="Proteomes" id="UP000269198">
    <property type="component" value="Unassembled WGS sequence"/>
</dbReference>
<keyword evidence="4" id="KW-0520">NAD</keyword>
<dbReference type="CDD" id="cd12169">
    <property type="entry name" value="PGDH_like_1"/>
    <property type="match status" value="1"/>
</dbReference>
<dbReference type="InterPro" id="IPR029752">
    <property type="entry name" value="D-isomer_DH_CS1"/>
</dbReference>
<evidence type="ECO:0000259" key="7">
    <source>
        <dbReference type="Pfam" id="PF02826"/>
    </source>
</evidence>
<accession>A0A3N0EI75</accession>
<dbReference type="PROSITE" id="PS00065">
    <property type="entry name" value="D_2_HYDROXYACID_DH_1"/>
    <property type="match status" value="1"/>
</dbReference>
<proteinExistence type="inferred from homology"/>
<dbReference type="Pfam" id="PF02826">
    <property type="entry name" value="2-Hacid_dh_C"/>
    <property type="match status" value="1"/>
</dbReference>
<comment type="similarity">
    <text evidence="1 5">Belongs to the D-isomer specific 2-hydroxyacid dehydrogenase family.</text>
</comment>
<feature type="domain" description="D-isomer specific 2-hydroxyacid dehydrogenase catalytic" evidence="6">
    <location>
        <begin position="28"/>
        <end position="313"/>
    </location>
</feature>
<dbReference type="GO" id="GO:0008652">
    <property type="term" value="P:amino acid biosynthetic process"/>
    <property type="evidence" value="ECO:0007669"/>
    <property type="project" value="UniProtKB-KW"/>
</dbReference>
<dbReference type="Gene3D" id="3.40.50.720">
    <property type="entry name" value="NAD(P)-binding Rossmann-like Domain"/>
    <property type="match status" value="2"/>
</dbReference>
<dbReference type="InterPro" id="IPR036291">
    <property type="entry name" value="NAD(P)-bd_dom_sf"/>
</dbReference>
<dbReference type="AlphaFoldDB" id="A0A3N0EI75"/>
<evidence type="ECO:0000313" key="9">
    <source>
        <dbReference type="Proteomes" id="UP000269198"/>
    </source>
</evidence>
<organism evidence="8 9">
    <name type="scientific">Halostreptopolyspora alba</name>
    <dbReference type="NCBI Taxonomy" id="2487137"/>
    <lineage>
        <taxon>Bacteria</taxon>
        <taxon>Bacillati</taxon>
        <taxon>Actinomycetota</taxon>
        <taxon>Actinomycetes</taxon>
        <taxon>Streptosporangiales</taxon>
        <taxon>Nocardiopsidaceae</taxon>
        <taxon>Halostreptopolyspora</taxon>
    </lineage>
</organism>
<dbReference type="GO" id="GO:0051287">
    <property type="term" value="F:NAD binding"/>
    <property type="evidence" value="ECO:0007669"/>
    <property type="project" value="InterPro"/>
</dbReference>